<dbReference type="Gene3D" id="1.10.287.130">
    <property type="match status" value="1"/>
</dbReference>
<gene>
    <name evidence="2" type="ORF">ROR02_03510</name>
</gene>
<dbReference type="RefSeq" id="WP_170244913.1">
    <property type="nucleotide sequence ID" value="NZ_BJZO01000005.1"/>
</dbReference>
<reference evidence="2 3" key="1">
    <citation type="submission" date="2019-07" db="EMBL/GenBank/DDBJ databases">
        <title>Whole genome shotgun sequence of Rhodospirillum oryzae NBRC 107573.</title>
        <authorList>
            <person name="Hosoyama A."/>
            <person name="Uohara A."/>
            <person name="Ohji S."/>
            <person name="Ichikawa N."/>
        </authorList>
    </citation>
    <scope>NUCLEOTIDE SEQUENCE [LARGE SCALE GENOMIC DNA]</scope>
    <source>
        <strain evidence="2 3">NBRC 107573</strain>
    </source>
</reference>
<evidence type="ECO:0000313" key="3">
    <source>
        <dbReference type="Proteomes" id="UP000321567"/>
    </source>
</evidence>
<comment type="caution">
    <text evidence="2">The sequence shown here is derived from an EMBL/GenBank/DDBJ whole genome shotgun (WGS) entry which is preliminary data.</text>
</comment>
<dbReference type="AlphaFoldDB" id="A0A512H4B0"/>
<dbReference type="InterPro" id="IPR018762">
    <property type="entry name" value="ChpT_C"/>
</dbReference>
<dbReference type="Pfam" id="PF10090">
    <property type="entry name" value="HPTransfase"/>
    <property type="match status" value="1"/>
</dbReference>
<evidence type="ECO:0000313" key="2">
    <source>
        <dbReference type="EMBL" id="GEO80220.1"/>
    </source>
</evidence>
<sequence>MTAAAPITLEQALLLCTRLCHDLAGPIGALGTGAELLQEDGPGAPLDGETLTLLADSAHAASARLQILRMAAGTARSHQPALADALGALDTVLALGGRRLVRRVEPAYVPDGPRVRLLVALVLVAADAWPHAPTLSVEATPTTLALEADGAPPLSPAWSNALADPPQDLDPRTILAWLARHLADAAGMTLDTTQPGRLVVSAPPS</sequence>
<dbReference type="InterPro" id="IPR036890">
    <property type="entry name" value="HATPase_C_sf"/>
</dbReference>
<dbReference type="Gene3D" id="3.30.565.10">
    <property type="entry name" value="Histidine kinase-like ATPase, C-terminal domain"/>
    <property type="match status" value="1"/>
</dbReference>
<evidence type="ECO:0000259" key="1">
    <source>
        <dbReference type="Pfam" id="PF10090"/>
    </source>
</evidence>
<dbReference type="Proteomes" id="UP000321567">
    <property type="component" value="Unassembled WGS sequence"/>
</dbReference>
<feature type="domain" description="Histidine phosphotransferase ChpT C-terminal" evidence="1">
    <location>
        <begin position="84"/>
        <end position="195"/>
    </location>
</feature>
<proteinExistence type="predicted"/>
<dbReference type="EMBL" id="BJZO01000005">
    <property type="protein sequence ID" value="GEO80220.1"/>
    <property type="molecule type" value="Genomic_DNA"/>
</dbReference>
<accession>A0A512H4B0</accession>
<keyword evidence="3" id="KW-1185">Reference proteome</keyword>
<organism evidence="2 3">
    <name type="scientific">Pararhodospirillum oryzae</name>
    <dbReference type="NCBI Taxonomy" id="478448"/>
    <lineage>
        <taxon>Bacteria</taxon>
        <taxon>Pseudomonadati</taxon>
        <taxon>Pseudomonadota</taxon>
        <taxon>Alphaproteobacteria</taxon>
        <taxon>Rhodospirillales</taxon>
        <taxon>Rhodospirillaceae</taxon>
        <taxon>Pararhodospirillum</taxon>
    </lineage>
</organism>
<name>A0A512H4B0_9PROT</name>
<protein>
    <recommendedName>
        <fullName evidence="1">Histidine phosphotransferase ChpT C-terminal domain-containing protein</fullName>
    </recommendedName>
</protein>